<proteinExistence type="predicted"/>
<organism evidence="2 3">
    <name type="scientific">Micromonospora robiginosa</name>
    <dbReference type="NCBI Taxonomy" id="2749844"/>
    <lineage>
        <taxon>Bacteria</taxon>
        <taxon>Bacillati</taxon>
        <taxon>Actinomycetota</taxon>
        <taxon>Actinomycetes</taxon>
        <taxon>Micromonosporales</taxon>
        <taxon>Micromonosporaceae</taxon>
        <taxon>Micromonospora</taxon>
    </lineage>
</organism>
<dbReference type="EMBL" id="CP059322">
    <property type="protein sequence ID" value="QLQ39503.1"/>
    <property type="molecule type" value="Genomic_DNA"/>
</dbReference>
<feature type="compositionally biased region" description="Low complexity" evidence="1">
    <location>
        <begin position="511"/>
        <end position="523"/>
    </location>
</feature>
<dbReference type="RefSeq" id="WP_181571890.1">
    <property type="nucleotide sequence ID" value="NZ_CP059322.2"/>
</dbReference>
<name>A0A7L6BC10_9ACTN</name>
<evidence type="ECO:0000313" key="2">
    <source>
        <dbReference type="EMBL" id="QLQ39503.1"/>
    </source>
</evidence>
<evidence type="ECO:0000256" key="1">
    <source>
        <dbReference type="SAM" id="MobiDB-lite"/>
    </source>
</evidence>
<protein>
    <submittedName>
        <fullName evidence="2">Uncharacterized protein</fullName>
    </submittedName>
</protein>
<sequence length="767" mass="84099">MRDALRRWAADRGTVRVLSRKGPMRGYTDAYLFVVKLDSPAGPGRIGSRKLLVKVHPAGGDGPSGARRHEQAQRDAPGFAERHMVKPHFGGYPVDDDRHLSFQDLANGGDAVRTLDQVEDDDHLVVAYRTVAGILLHDWNGVTEPAGPPTATTTVREYVRRELTATGALREVAAKAGRLGRDDLDRDWLDVDGRRRPNPLRLAEAGGPVGDVEIEYVHGFSHGDLHGGNLLFAARRDGTVRPETFTMVDLDRYESAAPLTRDLVTLLVSTVLRWVAPRPGPDGDRPDGLPRKQAVALLDYLVDPDRPAPSSLPPALAELVRLTHEEGARYAASGNWREDWGTQYRLSLLAQALTAVTYDNLDREGRWWCFRLAAYAAEAIHAELAVDADTRFDQTPVLDLTAHVDRATDRWHGTAGPGRHRAGTGLPRNATPAGVDPDGSGGPVAHRNRGRYAAVSRPGAVLRRWVGRPAGGTGRRRLTMAVLAALGGSLVAQLVPGSASDRDVRPPVAVPPSSRTETPPSSRSGDRGPVPSEPLDPGAKLVQIAERVQRMAEPPSRGRYAFTCLRVWSPEDLALGSDDLMRYQEERLWWTRERSGRRTVHDVDDGRRSRAQEARYDRGELRAVPPDPSADLTELRRQMDVLLRAKPPALRNAAGMLETVAWMYQFRPLTAGQRAALLRWLAEADGIVDGGRYGDRAERYGYAVSARNAAGQWETLLFDEDTGRLLSHVKTSADDTLLAYYLFLDSARTDTIEEAPCGDPATVSSDG</sequence>
<feature type="region of interest" description="Disordered" evidence="1">
    <location>
        <begin position="410"/>
        <end position="452"/>
    </location>
</feature>
<reference evidence="3" key="1">
    <citation type="submission" date="2020-07" db="EMBL/GenBank/DDBJ databases">
        <title>A new Micromonospora strain with potent antibiotic activity isolated from the microbiome of a mid-Atlantic deep-sea sponge.</title>
        <authorList>
            <person name="Back C.R."/>
            <person name="Stennett H.L."/>
            <person name="Williams S.E."/>
            <person name="Wang L."/>
            <person name="Ojeda Gomez J."/>
            <person name="Abdulle O.M."/>
            <person name="Duffy T."/>
            <person name="Hendry K.R."/>
            <person name="Powell D."/>
            <person name="Stach J.E."/>
            <person name="Essex-Lopresti A.E."/>
            <person name="Willis C.L."/>
            <person name="Curnow P."/>
            <person name="Race P.R."/>
        </authorList>
    </citation>
    <scope>NUCLEOTIDE SEQUENCE [LARGE SCALE GENOMIC DNA]</scope>
    <source>
        <strain evidence="3">28ISP2-46</strain>
    </source>
</reference>
<feature type="region of interest" description="Disordered" evidence="1">
    <location>
        <begin position="497"/>
        <end position="538"/>
    </location>
</feature>
<dbReference type="Proteomes" id="UP000510844">
    <property type="component" value="Chromosome"/>
</dbReference>
<reference evidence="2 3" key="2">
    <citation type="journal article" date="2021" name="Mar. Drugs">
        <title>A New Micromonospora Strain with Antibiotic Activity Isolated from the Microbiome of a Mid-Atlantic Deep-Sea Sponge.</title>
        <authorList>
            <person name="Back C.R."/>
            <person name="Stennett H.L."/>
            <person name="Williams S.E."/>
            <person name="Wang L."/>
            <person name="Ojeda Gomez J."/>
            <person name="Abdulle O.M."/>
            <person name="Duffy T."/>
            <person name="Neal C."/>
            <person name="Mantell J."/>
            <person name="Jepson M.A."/>
            <person name="Hendry K.R."/>
            <person name="Powell D."/>
            <person name="Stach J.E.M."/>
            <person name="Essex-Lopresti A.E."/>
            <person name="Willis C.L."/>
            <person name="Curnow P."/>
            <person name="Race P.R."/>
        </authorList>
    </citation>
    <scope>NUCLEOTIDE SEQUENCE [LARGE SCALE GENOMIC DNA]</scope>
    <source>
        <strain evidence="2 3">28ISP2-46</strain>
    </source>
</reference>
<keyword evidence="3" id="KW-1185">Reference proteome</keyword>
<accession>A0A7L6BC10</accession>
<dbReference type="KEGG" id="mfeu:H1D33_12120"/>
<evidence type="ECO:0000313" key="3">
    <source>
        <dbReference type="Proteomes" id="UP000510844"/>
    </source>
</evidence>
<dbReference type="AlphaFoldDB" id="A0A7L6BC10"/>
<gene>
    <name evidence="2" type="ORF">H1D33_12120</name>
</gene>